<evidence type="ECO:0000256" key="1">
    <source>
        <dbReference type="SAM" id="Phobius"/>
    </source>
</evidence>
<feature type="transmembrane region" description="Helical" evidence="1">
    <location>
        <begin position="48"/>
        <end position="66"/>
    </location>
</feature>
<organism evidence="2 3">
    <name type="scientific">Dorea longicatena</name>
    <dbReference type="NCBI Taxonomy" id="88431"/>
    <lineage>
        <taxon>Bacteria</taxon>
        <taxon>Bacillati</taxon>
        <taxon>Bacillota</taxon>
        <taxon>Clostridia</taxon>
        <taxon>Lachnospirales</taxon>
        <taxon>Lachnospiraceae</taxon>
        <taxon>Dorea</taxon>
    </lineage>
</organism>
<accession>A0A174B2L5</accession>
<dbReference type="RefSeq" id="WP_055181721.1">
    <property type="nucleotide sequence ID" value="NZ_CABIWY010000008.1"/>
</dbReference>
<name>A0A174B2L5_9FIRM</name>
<protein>
    <submittedName>
        <fullName evidence="2">Uncharacterized protein</fullName>
    </submittedName>
</protein>
<dbReference type="Proteomes" id="UP000095439">
    <property type="component" value="Unassembled WGS sequence"/>
</dbReference>
<sequence length="114" mass="13498">MWKIIIFFEIILCVLCVDYILHIRKIYKIDRENLNDKILKLSENKEKGEGFLNVLGIMYVPTVLGMLENSSLDQYVRIMLFLLITAVVIALNCRIYKYTIRIKKLELEQQSLEK</sequence>
<evidence type="ECO:0000313" key="2">
    <source>
        <dbReference type="EMBL" id="CUN95077.1"/>
    </source>
</evidence>
<keyword evidence="1" id="KW-0812">Transmembrane</keyword>
<evidence type="ECO:0000313" key="3">
    <source>
        <dbReference type="Proteomes" id="UP000095439"/>
    </source>
</evidence>
<gene>
    <name evidence="2" type="ORF">ERS852423_01868</name>
</gene>
<dbReference type="AlphaFoldDB" id="A0A174B2L5"/>
<keyword evidence="1" id="KW-1133">Transmembrane helix</keyword>
<feature type="transmembrane region" description="Helical" evidence="1">
    <location>
        <begin position="6"/>
        <end position="27"/>
    </location>
</feature>
<feature type="transmembrane region" description="Helical" evidence="1">
    <location>
        <begin position="78"/>
        <end position="96"/>
    </location>
</feature>
<dbReference type="EMBL" id="CYYY01000008">
    <property type="protein sequence ID" value="CUN95077.1"/>
    <property type="molecule type" value="Genomic_DNA"/>
</dbReference>
<keyword evidence="1" id="KW-0472">Membrane</keyword>
<proteinExistence type="predicted"/>
<reference evidence="2 3" key="1">
    <citation type="submission" date="2015-09" db="EMBL/GenBank/DDBJ databases">
        <authorList>
            <consortium name="Pathogen Informatics"/>
        </authorList>
    </citation>
    <scope>NUCLEOTIDE SEQUENCE [LARGE SCALE GENOMIC DNA]</scope>
    <source>
        <strain evidence="2 3">2789STDY5608866</strain>
    </source>
</reference>